<proteinExistence type="predicted"/>
<evidence type="ECO:0000313" key="2">
    <source>
        <dbReference type="EMBL" id="MFH8587344.1"/>
    </source>
</evidence>
<feature type="region of interest" description="Disordered" evidence="1">
    <location>
        <begin position="1"/>
        <end position="27"/>
    </location>
</feature>
<feature type="compositionally biased region" description="Basic and acidic residues" evidence="1">
    <location>
        <begin position="14"/>
        <end position="26"/>
    </location>
</feature>
<dbReference type="RefSeq" id="WP_397674391.1">
    <property type="nucleotide sequence ID" value="NZ_JBIRGH010000015.1"/>
</dbReference>
<comment type="caution">
    <text evidence="2">The sequence shown here is derived from an EMBL/GenBank/DDBJ whole genome shotgun (WGS) entry which is preliminary data.</text>
</comment>
<evidence type="ECO:0000256" key="1">
    <source>
        <dbReference type="SAM" id="MobiDB-lite"/>
    </source>
</evidence>
<evidence type="ECO:0000313" key="3">
    <source>
        <dbReference type="Proteomes" id="UP001610990"/>
    </source>
</evidence>
<name>A0ABW7RGZ8_9ACTN</name>
<reference evidence="2 3" key="1">
    <citation type="submission" date="2024-10" db="EMBL/GenBank/DDBJ databases">
        <title>The Natural Products Discovery Center: Release of the First 8490 Sequenced Strains for Exploring Actinobacteria Biosynthetic Diversity.</title>
        <authorList>
            <person name="Kalkreuter E."/>
            <person name="Kautsar S.A."/>
            <person name="Yang D."/>
            <person name="Bader C.D."/>
            <person name="Teijaro C.N."/>
            <person name="Fluegel L."/>
            <person name="Davis C.M."/>
            <person name="Simpson J.R."/>
            <person name="Lauterbach L."/>
            <person name="Steele A.D."/>
            <person name="Gui C."/>
            <person name="Meng S."/>
            <person name="Li G."/>
            <person name="Viehrig K."/>
            <person name="Ye F."/>
            <person name="Su P."/>
            <person name="Kiefer A.F."/>
            <person name="Nichols A."/>
            <person name="Cepeda A.J."/>
            <person name="Yan W."/>
            <person name="Fan B."/>
            <person name="Jiang Y."/>
            <person name="Adhikari A."/>
            <person name="Zheng C.-J."/>
            <person name="Schuster L."/>
            <person name="Cowan T.M."/>
            <person name="Smanski M.J."/>
            <person name="Chevrette M.G."/>
            <person name="De Carvalho L.P.S."/>
            <person name="Shen B."/>
        </authorList>
    </citation>
    <scope>NUCLEOTIDE SEQUENCE [LARGE SCALE GENOMIC DNA]</scope>
    <source>
        <strain evidence="2 3">NPDC018013</strain>
    </source>
</reference>
<dbReference type="Proteomes" id="UP001610990">
    <property type="component" value="Unassembled WGS sequence"/>
</dbReference>
<organism evidence="2 3">
    <name type="scientific">Streptomyces celluloflavus</name>
    <dbReference type="NCBI Taxonomy" id="58344"/>
    <lineage>
        <taxon>Bacteria</taxon>
        <taxon>Bacillati</taxon>
        <taxon>Actinomycetota</taxon>
        <taxon>Actinomycetes</taxon>
        <taxon>Kitasatosporales</taxon>
        <taxon>Streptomycetaceae</taxon>
        <taxon>Streptomyces</taxon>
    </lineage>
</organism>
<accession>A0ABW7RGZ8</accession>
<dbReference type="EMBL" id="JBIRGH010000015">
    <property type="protein sequence ID" value="MFH8587344.1"/>
    <property type="molecule type" value="Genomic_DNA"/>
</dbReference>
<protein>
    <submittedName>
        <fullName evidence="2">Uncharacterized protein</fullName>
    </submittedName>
</protein>
<keyword evidence="3" id="KW-1185">Reference proteome</keyword>
<sequence>MSDRHHANANANAHGHDHDHDHHPDVPDCVGRLRAALEANGITLPSLGVDLPTFAGGWSTPLVALGNCNAETAQRLTEALVRAAIR</sequence>
<gene>
    <name evidence="2" type="ORF">ACH4GP_23575</name>
</gene>